<keyword evidence="3" id="KW-1185">Reference proteome</keyword>
<dbReference type="EC" id="5.1.1.13" evidence="2"/>
<accession>A0A2P6RJ31</accession>
<reference evidence="2 3" key="1">
    <citation type="journal article" date="2018" name="Nat. Genet.">
        <title>The Rosa genome provides new insights in the design of modern roses.</title>
        <authorList>
            <person name="Bendahmane M."/>
        </authorList>
    </citation>
    <scope>NUCLEOTIDE SEQUENCE [LARGE SCALE GENOMIC DNA]</scope>
    <source>
        <strain evidence="3">cv. Old Blush</strain>
    </source>
</reference>
<dbReference type="Pfam" id="PF01177">
    <property type="entry name" value="Asp_Glu_race"/>
    <property type="match status" value="1"/>
</dbReference>
<evidence type="ECO:0000313" key="2">
    <source>
        <dbReference type="EMBL" id="PRQ46442.1"/>
    </source>
</evidence>
<dbReference type="InterPro" id="IPR001920">
    <property type="entry name" value="Asp/Glu_race"/>
</dbReference>
<keyword evidence="1 2" id="KW-0413">Isomerase</keyword>
<gene>
    <name evidence="2" type="ORF">RchiOBHm_Chr2g0089121</name>
</gene>
<dbReference type="PANTHER" id="PTHR21198">
    <property type="entry name" value="GLUTAMATE RACEMASE"/>
    <property type="match status" value="1"/>
</dbReference>
<dbReference type="Proteomes" id="UP000238479">
    <property type="component" value="Chromosome 2"/>
</dbReference>
<name>A0A2P6RJ31_ROSCH</name>
<dbReference type="OMA" id="TMEHVVI"/>
<dbReference type="Gene3D" id="3.40.50.1860">
    <property type="match status" value="2"/>
</dbReference>
<dbReference type="SUPFAM" id="SSF53681">
    <property type="entry name" value="Aspartate/glutamate racemase"/>
    <property type="match status" value="2"/>
</dbReference>
<comment type="caution">
    <text evidence="2">The sequence shown here is derived from an EMBL/GenBank/DDBJ whole genome shotgun (WGS) entry which is preliminary data.</text>
</comment>
<organism evidence="2 3">
    <name type="scientific">Rosa chinensis</name>
    <name type="common">China rose</name>
    <dbReference type="NCBI Taxonomy" id="74649"/>
    <lineage>
        <taxon>Eukaryota</taxon>
        <taxon>Viridiplantae</taxon>
        <taxon>Streptophyta</taxon>
        <taxon>Embryophyta</taxon>
        <taxon>Tracheophyta</taxon>
        <taxon>Spermatophyta</taxon>
        <taxon>Magnoliopsida</taxon>
        <taxon>eudicotyledons</taxon>
        <taxon>Gunneridae</taxon>
        <taxon>Pentapetalae</taxon>
        <taxon>rosids</taxon>
        <taxon>fabids</taxon>
        <taxon>Rosales</taxon>
        <taxon>Rosaceae</taxon>
        <taxon>Rosoideae</taxon>
        <taxon>Rosoideae incertae sedis</taxon>
        <taxon>Rosa</taxon>
    </lineage>
</organism>
<dbReference type="AlphaFoldDB" id="A0A2P6RJ31"/>
<sequence length="349" mass="38559">MLVEVEICSWVLDWCRASLTMSFHTQNRPTHLLGVLSENRTQNRTKSSPSVAVQVSSVLQTNGKSGNGKGNLSDQSKKGMALKKCQVPNFVLSQPNTVGIIGGVSVYSSLLFLEKLVWWSLKDGGECPPFLVCSDTTQYKELPIRSLFQSLKRKATEMKYSSSNWAIIDSLCQKRAFLENSGARCIVMPCHLSHAWHEQISEDCSLSFLHVGECVARELREAKMRPLETGSNVRIGVLAADATLTAGFYQQKLRNQDFEVVVPDKATMEHVVTPAIEALKRRDLEGARNLLRIAVQILLVRGVNIVIIASDELQGVLPHDDPLLKKCIDPMDALARSTIKWAKATGNGG</sequence>
<protein>
    <submittedName>
        <fullName evidence="2">Putative aspartate racemase</fullName>
        <ecNumber evidence="2">5.1.1.13</ecNumber>
    </submittedName>
</protein>
<evidence type="ECO:0000256" key="1">
    <source>
        <dbReference type="ARBA" id="ARBA00023235"/>
    </source>
</evidence>
<proteinExistence type="predicted"/>
<dbReference type="Gramene" id="PRQ46442">
    <property type="protein sequence ID" value="PRQ46442"/>
    <property type="gene ID" value="RchiOBHm_Chr2g0089121"/>
</dbReference>
<dbReference type="EMBL" id="PDCK01000040">
    <property type="protein sequence ID" value="PRQ46442.1"/>
    <property type="molecule type" value="Genomic_DNA"/>
</dbReference>
<dbReference type="STRING" id="74649.A0A2P6RJ31"/>
<evidence type="ECO:0000313" key="3">
    <source>
        <dbReference type="Proteomes" id="UP000238479"/>
    </source>
</evidence>
<dbReference type="OrthoDB" id="187836at2759"/>
<dbReference type="PANTHER" id="PTHR21198:SF9">
    <property type="entry name" value="ASPARTATE RACEMASE"/>
    <property type="match status" value="1"/>
</dbReference>
<dbReference type="InterPro" id="IPR015942">
    <property type="entry name" value="Asp/Glu/hydantoin_racemase"/>
</dbReference>
<dbReference type="GO" id="GO:0047689">
    <property type="term" value="F:aspartate racemase activity"/>
    <property type="evidence" value="ECO:0007669"/>
    <property type="project" value="UniProtKB-EC"/>
</dbReference>